<name>A0ABS4YJH7_9MICO</name>
<evidence type="ECO:0000256" key="2">
    <source>
        <dbReference type="SAM" id="SignalP"/>
    </source>
</evidence>
<reference evidence="3 4" key="1">
    <citation type="submission" date="2021-03" db="EMBL/GenBank/DDBJ databases">
        <title>Sequencing the genomes of 1000 actinobacteria strains.</title>
        <authorList>
            <person name="Klenk H.-P."/>
        </authorList>
    </citation>
    <scope>NUCLEOTIDE SEQUENCE [LARGE SCALE GENOMIC DNA]</scope>
    <source>
        <strain evidence="3 4">DSM 14564</strain>
    </source>
</reference>
<keyword evidence="4" id="KW-1185">Reference proteome</keyword>
<feature type="region of interest" description="Disordered" evidence="1">
    <location>
        <begin position="34"/>
        <end position="53"/>
    </location>
</feature>
<feature type="chain" id="PRO_5046385949" evidence="2">
    <location>
        <begin position="25"/>
        <end position="139"/>
    </location>
</feature>
<evidence type="ECO:0000256" key="1">
    <source>
        <dbReference type="SAM" id="MobiDB-lite"/>
    </source>
</evidence>
<comment type="caution">
    <text evidence="3">The sequence shown here is derived from an EMBL/GenBank/DDBJ whole genome shotgun (WGS) entry which is preliminary data.</text>
</comment>
<sequence>MRASSAAGPRTSRRALFLAAGALAAGALTSCASREADERLATQERPVASPSGDFSAALVADGVELHPTIRTADGTEVWSDDRGHANRDVPGVVWEQDADVLWVLSTDHGNASVRRGEDGTWAKTPGSKDMPKDIAELAR</sequence>
<evidence type="ECO:0000313" key="4">
    <source>
        <dbReference type="Proteomes" id="UP000698222"/>
    </source>
</evidence>
<feature type="signal peptide" evidence="2">
    <location>
        <begin position="1"/>
        <end position="24"/>
    </location>
</feature>
<protein>
    <submittedName>
        <fullName evidence="3">Uncharacterized protein</fullName>
    </submittedName>
</protein>
<feature type="region of interest" description="Disordered" evidence="1">
    <location>
        <begin position="111"/>
        <end position="139"/>
    </location>
</feature>
<dbReference type="EMBL" id="JAGIOC010000001">
    <property type="protein sequence ID" value="MBP2408961.1"/>
    <property type="molecule type" value="Genomic_DNA"/>
</dbReference>
<dbReference type="Proteomes" id="UP000698222">
    <property type="component" value="Unassembled WGS sequence"/>
</dbReference>
<keyword evidence="2" id="KW-0732">Signal</keyword>
<proteinExistence type="predicted"/>
<dbReference type="PROSITE" id="PS51257">
    <property type="entry name" value="PROKAR_LIPOPROTEIN"/>
    <property type="match status" value="1"/>
</dbReference>
<gene>
    <name evidence="3" type="ORF">JOF44_001864</name>
</gene>
<organism evidence="3 4">
    <name type="scientific">Brachybacterium fresconis</name>
    <dbReference type="NCBI Taxonomy" id="173363"/>
    <lineage>
        <taxon>Bacteria</taxon>
        <taxon>Bacillati</taxon>
        <taxon>Actinomycetota</taxon>
        <taxon>Actinomycetes</taxon>
        <taxon>Micrococcales</taxon>
        <taxon>Dermabacteraceae</taxon>
        <taxon>Brachybacterium</taxon>
    </lineage>
</organism>
<accession>A0ABS4YJH7</accession>
<evidence type="ECO:0000313" key="3">
    <source>
        <dbReference type="EMBL" id="MBP2408961.1"/>
    </source>
</evidence>
<feature type="compositionally biased region" description="Basic and acidic residues" evidence="1">
    <location>
        <begin position="129"/>
        <end position="139"/>
    </location>
</feature>